<sequence length="56" mass="6440">MIVDPVADTVRNLMGLFDNAVERRRRRNDPLYAEAIQLGRRAIEILDNRDKTCATP</sequence>
<proteinExistence type="predicted"/>
<gene>
    <name evidence="1" type="ORF">LAV_00182</name>
</gene>
<evidence type="ECO:0000313" key="1">
    <source>
        <dbReference type="EMBL" id="ARK07557.1"/>
    </source>
</evidence>
<keyword evidence="2" id="KW-1185">Reference proteome</keyword>
<reference evidence="1 2" key="1">
    <citation type="submission" date="2017-02" db="EMBL/GenBank/DDBJ databases">
        <title>The first characterized phage against a member of the ecologically important #sphingomonads reveals high dissimilarity against all other known phages.</title>
        <authorList>
            <person name="Nielsen T.K."/>
            <person name="Carstens A.B."/>
            <person name="Kot W."/>
            <person name="Lametsch R."/>
            <person name="Neve H."/>
            <person name="Hansen L.H."/>
        </authorList>
    </citation>
    <scope>NUCLEOTIDE SEQUENCE [LARGE SCALE GENOMIC DNA]</scope>
</reference>
<dbReference type="Proteomes" id="UP000223906">
    <property type="component" value="Segment"/>
</dbReference>
<accession>A0A1W6DX17</accession>
<protein>
    <submittedName>
        <fullName evidence="1">Uncharacterized protein</fullName>
    </submittedName>
</protein>
<name>A0A1W6DX17_9CAUD</name>
<dbReference type="EMBL" id="KY629563">
    <property type="protein sequence ID" value="ARK07557.1"/>
    <property type="molecule type" value="Genomic_DNA"/>
</dbReference>
<organism evidence="1 2">
    <name type="scientific">Sphingobium phage Lacusarx</name>
    <dbReference type="NCBI Taxonomy" id="1980139"/>
    <lineage>
        <taxon>Viruses</taxon>
        <taxon>Duplodnaviria</taxon>
        <taxon>Heunggongvirae</taxon>
        <taxon>Uroviricota</taxon>
        <taxon>Caudoviricetes</taxon>
        <taxon>Lacusarxvirus</taxon>
        <taxon>Lacusarxvirus lacusarx</taxon>
    </lineage>
</organism>
<evidence type="ECO:0000313" key="2">
    <source>
        <dbReference type="Proteomes" id="UP000223906"/>
    </source>
</evidence>